<evidence type="ECO:0000256" key="3">
    <source>
        <dbReference type="ARBA" id="ARBA00023015"/>
    </source>
</evidence>
<evidence type="ECO:0000256" key="7">
    <source>
        <dbReference type="SAM" id="Coils"/>
    </source>
</evidence>
<protein>
    <recommendedName>
        <fullName evidence="9">Zn(2)-C6 fungal-type domain-containing protein</fullName>
    </recommendedName>
</protein>
<dbReference type="SMART" id="SM00066">
    <property type="entry name" value="GAL4"/>
    <property type="match status" value="1"/>
</dbReference>
<dbReference type="AlphaFoldDB" id="A0A6V8H0L9"/>
<keyword evidence="5" id="KW-0804">Transcription</keyword>
<feature type="compositionally biased region" description="Basic and acidic residues" evidence="8">
    <location>
        <begin position="146"/>
        <end position="157"/>
    </location>
</feature>
<keyword evidence="6" id="KW-0539">Nucleus</keyword>
<evidence type="ECO:0000313" key="10">
    <source>
        <dbReference type="EMBL" id="GAM34513.1"/>
    </source>
</evidence>
<feature type="region of interest" description="Disordered" evidence="8">
    <location>
        <begin position="139"/>
        <end position="158"/>
    </location>
</feature>
<dbReference type="GO" id="GO:0005634">
    <property type="term" value="C:nucleus"/>
    <property type="evidence" value="ECO:0007669"/>
    <property type="project" value="UniProtKB-SubCell"/>
</dbReference>
<dbReference type="EMBL" id="DF933811">
    <property type="protein sequence ID" value="GAM34513.1"/>
    <property type="molecule type" value="Genomic_DNA"/>
</dbReference>
<sequence length="494" mass="55911">MSRVTLLADVQLLQIIALEPYLIDRGDLLREAQYTYLRRVEEAPMEPRRPRKACDLCYTRRIKCDRQEPRCSNCVTYAVDCTHTAVSRKKKHKAQRDSGAEGTEDIQSLQAKVQRLETELAQLRGQAWVGNQAQKLRKTTTTAQVEDGRAEDPDHTRGLLTLPPLQQGMAMVGVFLNTLNSVLPLFHADTLLRLVGECYALHPRQRDPVIWAAINVVFALANQQVPKEIRDGVSSHQSDETTEYLNKAQSVISDIILGEARLINVQTLVGMVMVLQTAHNLKPSLILISATMRLVHQLGLHNHVASSHLDPVQRRQHTRVFWLAYILDKDLSLRAQQPSFQLDDDIDVELPSSWPMTTDDNDNTAGIVVTVDRTARMNYFLARVKLAKIEGHIYDCLYSTRALNQSLEERRTARENMTTAIYEWQASIPPEFGAAVVILNTRDKPEHKGFFFVLHSSSLQCMTLINRAHAWDGQWVSGLRDHSRGIQPLKLPPG</sequence>
<dbReference type="SUPFAM" id="SSF57701">
    <property type="entry name" value="Zn2/Cys6 DNA-binding domain"/>
    <property type="match status" value="1"/>
</dbReference>
<dbReference type="SMART" id="SM00906">
    <property type="entry name" value="Fungal_trans"/>
    <property type="match status" value="1"/>
</dbReference>
<comment type="caution">
    <text evidence="10">The sequence shown here is derived from an EMBL/GenBank/DDBJ whole genome shotgun (WGS) entry which is preliminary data.</text>
</comment>
<reference evidence="11" key="1">
    <citation type="journal article" date="2015" name="Genome Announc.">
        <title>Draft genome sequence of Talaromyces cellulolyticus strain Y-94, a source of lignocellulosic biomass-degrading enzymes.</title>
        <authorList>
            <person name="Fujii T."/>
            <person name="Koike H."/>
            <person name="Sawayama S."/>
            <person name="Yano S."/>
            <person name="Inoue H."/>
        </authorList>
    </citation>
    <scope>NUCLEOTIDE SEQUENCE [LARGE SCALE GENOMIC DNA]</scope>
    <source>
        <strain evidence="11">Y-94</strain>
    </source>
</reference>
<dbReference type="PROSITE" id="PS50048">
    <property type="entry name" value="ZN2_CY6_FUNGAL_2"/>
    <property type="match status" value="1"/>
</dbReference>
<dbReference type="GO" id="GO:0008270">
    <property type="term" value="F:zinc ion binding"/>
    <property type="evidence" value="ECO:0007669"/>
    <property type="project" value="InterPro"/>
</dbReference>
<evidence type="ECO:0000256" key="1">
    <source>
        <dbReference type="ARBA" id="ARBA00004123"/>
    </source>
</evidence>
<evidence type="ECO:0000256" key="5">
    <source>
        <dbReference type="ARBA" id="ARBA00023163"/>
    </source>
</evidence>
<dbReference type="CDD" id="cd12148">
    <property type="entry name" value="fungal_TF_MHR"/>
    <property type="match status" value="1"/>
</dbReference>
<feature type="domain" description="Zn(2)-C6 fungal-type" evidence="9">
    <location>
        <begin position="53"/>
        <end position="83"/>
    </location>
</feature>
<dbReference type="Proteomes" id="UP000053095">
    <property type="component" value="Unassembled WGS sequence"/>
</dbReference>
<dbReference type="Pfam" id="PF00172">
    <property type="entry name" value="Zn_clus"/>
    <property type="match status" value="1"/>
</dbReference>
<evidence type="ECO:0000256" key="8">
    <source>
        <dbReference type="SAM" id="MobiDB-lite"/>
    </source>
</evidence>
<dbReference type="PANTHER" id="PTHR46910">
    <property type="entry name" value="TRANSCRIPTION FACTOR PDR1"/>
    <property type="match status" value="1"/>
</dbReference>
<evidence type="ECO:0000256" key="2">
    <source>
        <dbReference type="ARBA" id="ARBA00022723"/>
    </source>
</evidence>
<dbReference type="InterPro" id="IPR001138">
    <property type="entry name" value="Zn2Cys6_DnaBD"/>
</dbReference>
<evidence type="ECO:0000256" key="4">
    <source>
        <dbReference type="ARBA" id="ARBA00023125"/>
    </source>
</evidence>
<keyword evidence="3" id="KW-0805">Transcription regulation</keyword>
<evidence type="ECO:0000259" key="9">
    <source>
        <dbReference type="PROSITE" id="PS50048"/>
    </source>
</evidence>
<dbReference type="InterPro" id="IPR036864">
    <property type="entry name" value="Zn2-C6_fun-type_DNA-bd_sf"/>
</dbReference>
<keyword evidence="4" id="KW-0238">DNA-binding</keyword>
<name>A0A6V8H0L9_TALPI</name>
<dbReference type="GO" id="GO:0003677">
    <property type="term" value="F:DNA binding"/>
    <property type="evidence" value="ECO:0007669"/>
    <property type="project" value="UniProtKB-KW"/>
</dbReference>
<dbReference type="PANTHER" id="PTHR46910:SF37">
    <property type="entry name" value="ZN(II)2CYS6 TRANSCRIPTION FACTOR (EUROFUNG)"/>
    <property type="match status" value="1"/>
</dbReference>
<comment type="subcellular location">
    <subcellularLocation>
        <location evidence="1">Nucleus</location>
    </subcellularLocation>
</comment>
<dbReference type="Gene3D" id="4.10.240.10">
    <property type="entry name" value="Zn(2)-C6 fungal-type DNA-binding domain"/>
    <property type="match status" value="1"/>
</dbReference>
<dbReference type="GO" id="GO:0006351">
    <property type="term" value="P:DNA-templated transcription"/>
    <property type="evidence" value="ECO:0007669"/>
    <property type="project" value="InterPro"/>
</dbReference>
<evidence type="ECO:0000313" key="11">
    <source>
        <dbReference type="Proteomes" id="UP000053095"/>
    </source>
</evidence>
<gene>
    <name evidence="10" type="ORF">TCE0_015r02147</name>
</gene>
<accession>A0A6V8H0L9</accession>
<keyword evidence="2" id="KW-0479">Metal-binding</keyword>
<dbReference type="CDD" id="cd00067">
    <property type="entry name" value="GAL4"/>
    <property type="match status" value="1"/>
</dbReference>
<dbReference type="InterPro" id="IPR007219">
    <property type="entry name" value="XnlR_reg_dom"/>
</dbReference>
<dbReference type="Pfam" id="PF04082">
    <property type="entry name" value="Fungal_trans"/>
    <property type="match status" value="1"/>
</dbReference>
<dbReference type="InterPro" id="IPR050987">
    <property type="entry name" value="AtrR-like"/>
</dbReference>
<keyword evidence="7" id="KW-0175">Coiled coil</keyword>
<dbReference type="GO" id="GO:0000981">
    <property type="term" value="F:DNA-binding transcription factor activity, RNA polymerase II-specific"/>
    <property type="evidence" value="ECO:0007669"/>
    <property type="project" value="InterPro"/>
</dbReference>
<feature type="coiled-coil region" evidence="7">
    <location>
        <begin position="99"/>
        <end position="126"/>
    </location>
</feature>
<keyword evidence="11" id="KW-1185">Reference proteome</keyword>
<organism evidence="10 11">
    <name type="scientific">Talaromyces pinophilus</name>
    <name type="common">Penicillium pinophilum</name>
    <dbReference type="NCBI Taxonomy" id="128442"/>
    <lineage>
        <taxon>Eukaryota</taxon>
        <taxon>Fungi</taxon>
        <taxon>Dikarya</taxon>
        <taxon>Ascomycota</taxon>
        <taxon>Pezizomycotina</taxon>
        <taxon>Eurotiomycetes</taxon>
        <taxon>Eurotiomycetidae</taxon>
        <taxon>Eurotiales</taxon>
        <taxon>Trichocomaceae</taxon>
        <taxon>Talaromyces</taxon>
        <taxon>Talaromyces sect. Talaromyces</taxon>
    </lineage>
</organism>
<proteinExistence type="predicted"/>
<evidence type="ECO:0000256" key="6">
    <source>
        <dbReference type="ARBA" id="ARBA00023242"/>
    </source>
</evidence>